<evidence type="ECO:0000313" key="7">
    <source>
        <dbReference type="EMBL" id="SJZ88656.1"/>
    </source>
</evidence>
<dbReference type="SUPFAM" id="SSF53335">
    <property type="entry name" value="S-adenosyl-L-methionine-dependent methyltransferases"/>
    <property type="match status" value="1"/>
</dbReference>
<evidence type="ECO:0000256" key="2">
    <source>
        <dbReference type="ARBA" id="ARBA00022679"/>
    </source>
</evidence>
<feature type="transmembrane region" description="Helical" evidence="5">
    <location>
        <begin position="154"/>
        <end position="172"/>
    </location>
</feature>
<keyword evidence="5" id="KW-0812">Transmembrane</keyword>
<dbReference type="EMBL" id="FUXA01000011">
    <property type="protein sequence ID" value="SJZ88656.1"/>
    <property type="molecule type" value="Genomic_DNA"/>
</dbReference>
<dbReference type="SUPFAM" id="SSF103473">
    <property type="entry name" value="MFS general substrate transporter"/>
    <property type="match status" value="1"/>
</dbReference>
<dbReference type="InterPro" id="IPR029063">
    <property type="entry name" value="SAM-dependent_MTases_sf"/>
</dbReference>
<dbReference type="Pfam" id="PF01564">
    <property type="entry name" value="Spermine_synth"/>
    <property type="match status" value="1"/>
</dbReference>
<feature type="transmembrane region" description="Helical" evidence="5">
    <location>
        <begin position="113"/>
        <end position="133"/>
    </location>
</feature>
<keyword evidence="2 4" id="KW-0808">Transferase</keyword>
<dbReference type="PROSITE" id="PS51006">
    <property type="entry name" value="PABS_2"/>
    <property type="match status" value="1"/>
</dbReference>
<feature type="transmembrane region" description="Helical" evidence="5">
    <location>
        <begin position="12"/>
        <end position="31"/>
    </location>
</feature>
<dbReference type="CDD" id="cd02440">
    <property type="entry name" value="AdoMet_MTases"/>
    <property type="match status" value="1"/>
</dbReference>
<feature type="transmembrane region" description="Helical" evidence="5">
    <location>
        <begin position="178"/>
        <end position="202"/>
    </location>
</feature>
<dbReference type="GO" id="GO:0006596">
    <property type="term" value="P:polyamine biosynthetic process"/>
    <property type="evidence" value="ECO:0007669"/>
    <property type="project" value="UniProtKB-UniRule"/>
</dbReference>
<dbReference type="InterPro" id="IPR030374">
    <property type="entry name" value="PABS"/>
</dbReference>
<gene>
    <name evidence="7" type="ORF">SAMN02745110_01910</name>
</gene>
<reference evidence="7 8" key="1">
    <citation type="submission" date="2017-02" db="EMBL/GenBank/DDBJ databases">
        <authorList>
            <person name="Peterson S.W."/>
        </authorList>
    </citation>
    <scope>NUCLEOTIDE SEQUENCE [LARGE SCALE GENOMIC DNA]</scope>
    <source>
        <strain evidence="7 8">ATCC 17233</strain>
    </source>
</reference>
<feature type="transmembrane region" description="Helical" evidence="5">
    <location>
        <begin position="43"/>
        <end position="62"/>
    </location>
</feature>
<evidence type="ECO:0000259" key="6">
    <source>
        <dbReference type="PROSITE" id="PS51006"/>
    </source>
</evidence>
<name>A0A1T4PBP1_9FIRM</name>
<dbReference type="Proteomes" id="UP000189857">
    <property type="component" value="Unassembled WGS sequence"/>
</dbReference>
<dbReference type="Gene3D" id="1.20.1250.20">
    <property type="entry name" value="MFS general substrate transporter like domains"/>
    <property type="match status" value="1"/>
</dbReference>
<feature type="active site" description="Proton acceptor" evidence="4">
    <location>
        <position position="373"/>
    </location>
</feature>
<keyword evidence="5" id="KW-0472">Membrane</keyword>
<accession>A0A1T4PBP1</accession>
<evidence type="ECO:0000313" key="8">
    <source>
        <dbReference type="Proteomes" id="UP000189857"/>
    </source>
</evidence>
<proteinExistence type="inferred from homology"/>
<evidence type="ECO:0000256" key="1">
    <source>
        <dbReference type="ARBA" id="ARBA00007867"/>
    </source>
</evidence>
<organism evidence="7 8">
    <name type="scientific">Eubacterium ruminantium</name>
    <dbReference type="NCBI Taxonomy" id="42322"/>
    <lineage>
        <taxon>Bacteria</taxon>
        <taxon>Bacillati</taxon>
        <taxon>Bacillota</taxon>
        <taxon>Clostridia</taxon>
        <taxon>Eubacteriales</taxon>
        <taxon>Eubacteriaceae</taxon>
        <taxon>Eubacterium</taxon>
    </lineage>
</organism>
<sequence length="532" mass="59404">MKEKLLQNRLYLYMTEFFAGMAVMAVELGASRLLAPYFSSSQIVWTIIIGTIMIAMALGNIYGGRSADKDPNPDKLYKRLIIAAVWIAAIPVLGKYIILMVSGLMIVAVNNNFLIIAAFTSCMLIFVFPLFLLGTVTPSLVKYTVDNLEKNGRVVGNLGAANTIGSIIGTFLPTFVTIPAVGTSMTFLIFSGIILILGVVYFINAKRKYVAVAASIILFIVCIIFGNSDSFAFWDTGLRFEGESIYNYLQVKEDDRSIILSTNVLFGVQSITIKDGSLSGMYYDYAMAAPLMAGIDRDKGGELLILGMGTGTYAREVLKYYNNINVEGVEIDEDITYLARKYFDEPREAKVTTYDGRAYLQAVDKKYDVIMVDAYQDITIPFQMSSVEFFKLVKKHLNENGVMVVNLNMHSDREDSISQYLCDTISSVFPYTSIVDVDGYTNRVLFASMNPGVVNSVAEESYSDFDDDFRELMYMVSGKIKMYEAGNKILTDDKAPVELLGMNEIDSQIKDELSYYKEIYKKKGLKGLLEEF</sequence>
<evidence type="ECO:0000256" key="4">
    <source>
        <dbReference type="PROSITE-ProRule" id="PRU00354"/>
    </source>
</evidence>
<dbReference type="PANTHER" id="PTHR43317:SF1">
    <property type="entry name" value="THERMOSPERMINE SYNTHASE ACAULIS5"/>
    <property type="match status" value="1"/>
</dbReference>
<evidence type="ECO:0000256" key="5">
    <source>
        <dbReference type="SAM" id="Phobius"/>
    </source>
</evidence>
<comment type="similarity">
    <text evidence="1">Belongs to the spermidine/spermine synthase family.</text>
</comment>
<dbReference type="GO" id="GO:0016740">
    <property type="term" value="F:transferase activity"/>
    <property type="evidence" value="ECO:0007669"/>
    <property type="project" value="UniProtKB-UniRule"/>
</dbReference>
<evidence type="ECO:0000256" key="3">
    <source>
        <dbReference type="ARBA" id="ARBA00023115"/>
    </source>
</evidence>
<keyword evidence="5" id="KW-1133">Transmembrane helix</keyword>
<feature type="domain" description="PABS" evidence="6">
    <location>
        <begin position="222"/>
        <end position="452"/>
    </location>
</feature>
<feature type="transmembrane region" description="Helical" evidence="5">
    <location>
        <begin position="209"/>
        <end position="226"/>
    </location>
</feature>
<keyword evidence="8" id="KW-1185">Reference proteome</keyword>
<dbReference type="RefSeq" id="WP_341465079.1">
    <property type="nucleotide sequence ID" value="NZ_FNHR01000008.1"/>
</dbReference>
<feature type="transmembrane region" description="Helical" evidence="5">
    <location>
        <begin position="83"/>
        <end position="107"/>
    </location>
</feature>
<dbReference type="InterPro" id="IPR036259">
    <property type="entry name" value="MFS_trans_sf"/>
</dbReference>
<dbReference type="Gene3D" id="3.40.50.150">
    <property type="entry name" value="Vaccinia Virus protein VP39"/>
    <property type="match status" value="1"/>
</dbReference>
<keyword evidence="3 4" id="KW-0620">Polyamine biosynthesis</keyword>
<dbReference type="AlphaFoldDB" id="A0A1T4PBP1"/>
<dbReference type="NCBIfam" id="NF037959">
    <property type="entry name" value="MFS_SpdSyn"/>
    <property type="match status" value="1"/>
</dbReference>
<dbReference type="PANTHER" id="PTHR43317">
    <property type="entry name" value="THERMOSPERMINE SYNTHASE ACAULIS5"/>
    <property type="match status" value="1"/>
</dbReference>
<protein>
    <submittedName>
        <fullName evidence="7">Spermine/spermidine synthase</fullName>
    </submittedName>
</protein>